<keyword evidence="5" id="KW-0057">Aromatic amino acid biosynthesis</keyword>
<dbReference type="Proteomes" id="UP000245383">
    <property type="component" value="Unassembled WGS sequence"/>
</dbReference>
<comment type="pathway">
    <text evidence="2">Amino-acid biosynthesis; L-tryptophan biosynthesis; L-tryptophan from chorismate: step 1/5.</text>
</comment>
<dbReference type="GO" id="GO:0046820">
    <property type="term" value="F:4-amino-4-deoxychorismate synthase activity"/>
    <property type="evidence" value="ECO:0007669"/>
    <property type="project" value="UniProtKB-EC"/>
</dbReference>
<dbReference type="CDD" id="cd01743">
    <property type="entry name" value="GATase1_Anthranilate_Synthase"/>
    <property type="match status" value="3"/>
</dbReference>
<dbReference type="InterPro" id="IPR019999">
    <property type="entry name" value="Anth_synth_I-like"/>
</dbReference>
<comment type="caution">
    <text evidence="12">The sequence shown here is derived from an EMBL/GenBank/DDBJ whole genome shotgun (WGS) entry which is preliminary data.</text>
</comment>
<keyword evidence="13" id="KW-1185">Reference proteome</keyword>
<name>A0A2T9YCW3_9FUNG</name>
<dbReference type="STRING" id="133385.A0A2T9YCW3"/>
<dbReference type="Gene3D" id="3.60.120.10">
    <property type="entry name" value="Anthranilate synthase"/>
    <property type="match status" value="1"/>
</dbReference>
<dbReference type="EMBL" id="MBFR01000274">
    <property type="protein sequence ID" value="PVU90134.1"/>
    <property type="molecule type" value="Genomic_DNA"/>
</dbReference>
<dbReference type="SUPFAM" id="SSF56322">
    <property type="entry name" value="ADC synthase"/>
    <property type="match status" value="2"/>
</dbReference>
<dbReference type="Pfam" id="PF00117">
    <property type="entry name" value="GATase"/>
    <property type="match status" value="3"/>
</dbReference>
<dbReference type="GO" id="GO:0046654">
    <property type="term" value="P:tetrahydrofolate biosynthetic process"/>
    <property type="evidence" value="ECO:0007669"/>
    <property type="project" value="UniProtKB-UniPathway"/>
</dbReference>
<dbReference type="GO" id="GO:0004049">
    <property type="term" value="F:anthranilate synthase activity"/>
    <property type="evidence" value="ECO:0007669"/>
    <property type="project" value="UniProtKB-EC"/>
</dbReference>
<evidence type="ECO:0000313" key="12">
    <source>
        <dbReference type="EMBL" id="PVU90134.1"/>
    </source>
</evidence>
<feature type="domain" description="Glutamine amidotransferase" evidence="10">
    <location>
        <begin position="688"/>
        <end position="840"/>
    </location>
</feature>
<evidence type="ECO:0000256" key="9">
    <source>
        <dbReference type="ARBA" id="ARBA00031904"/>
    </source>
</evidence>
<proteinExistence type="predicted"/>
<reference evidence="12 13" key="1">
    <citation type="journal article" date="2018" name="MBio">
        <title>Comparative Genomics Reveals the Core Gene Toolbox for the Fungus-Insect Symbiosis.</title>
        <authorList>
            <person name="Wang Y."/>
            <person name="Stata M."/>
            <person name="Wang W."/>
            <person name="Stajich J.E."/>
            <person name="White M.M."/>
            <person name="Moncalvo J.M."/>
        </authorList>
    </citation>
    <scope>NUCLEOTIDE SEQUENCE [LARGE SCALE GENOMIC DNA]</scope>
    <source>
        <strain evidence="12 13">SWE-8-4</strain>
    </source>
</reference>
<evidence type="ECO:0000256" key="7">
    <source>
        <dbReference type="ARBA" id="ARBA00022962"/>
    </source>
</evidence>
<dbReference type="InterPro" id="IPR005801">
    <property type="entry name" value="ADC_synthase"/>
</dbReference>
<evidence type="ECO:0000256" key="6">
    <source>
        <dbReference type="ARBA" id="ARBA00022909"/>
    </source>
</evidence>
<dbReference type="GO" id="GO:0000162">
    <property type="term" value="P:L-tryptophan biosynthetic process"/>
    <property type="evidence" value="ECO:0007669"/>
    <property type="project" value="UniProtKB-KW"/>
</dbReference>
<evidence type="ECO:0000313" key="13">
    <source>
        <dbReference type="Proteomes" id="UP000245383"/>
    </source>
</evidence>
<protein>
    <recommendedName>
        <fullName evidence="4">anthranilate synthase</fullName>
        <ecNumber evidence="4">4.1.3.27</ecNumber>
    </recommendedName>
    <alternativeName>
        <fullName evidence="8">Para-aminobenzoate synthase</fullName>
    </alternativeName>
    <alternativeName>
        <fullName evidence="9">p-aminobenzoic acid synthase</fullName>
    </alternativeName>
</protein>
<dbReference type="Gene3D" id="3.40.50.880">
    <property type="match status" value="3"/>
</dbReference>
<evidence type="ECO:0000256" key="3">
    <source>
        <dbReference type="ARBA" id="ARBA00005009"/>
    </source>
</evidence>
<organism evidence="12 13">
    <name type="scientific">Smittium simulii</name>
    <dbReference type="NCBI Taxonomy" id="133385"/>
    <lineage>
        <taxon>Eukaryota</taxon>
        <taxon>Fungi</taxon>
        <taxon>Fungi incertae sedis</taxon>
        <taxon>Zoopagomycota</taxon>
        <taxon>Kickxellomycotina</taxon>
        <taxon>Harpellomycetes</taxon>
        <taxon>Harpellales</taxon>
        <taxon>Legeriomycetaceae</taxon>
        <taxon>Smittium</taxon>
    </lineage>
</organism>
<gene>
    <name evidence="12" type="ORF">BB561_005014</name>
</gene>
<dbReference type="InterPro" id="IPR015890">
    <property type="entry name" value="Chorismate_C"/>
</dbReference>
<dbReference type="UniPathway" id="UPA00077">
    <property type="reaction ID" value="UER00149"/>
</dbReference>
<dbReference type="EC" id="4.1.3.27" evidence="4"/>
<evidence type="ECO:0000259" key="11">
    <source>
        <dbReference type="Pfam" id="PF00425"/>
    </source>
</evidence>
<keyword evidence="5" id="KW-0028">Amino-acid biosynthesis</keyword>
<dbReference type="GO" id="GO:0005829">
    <property type="term" value="C:cytosol"/>
    <property type="evidence" value="ECO:0007669"/>
    <property type="project" value="TreeGrafter"/>
</dbReference>
<evidence type="ECO:0000256" key="8">
    <source>
        <dbReference type="ARBA" id="ARBA00031329"/>
    </source>
</evidence>
<accession>A0A2T9YCW3</accession>
<feature type="domain" description="Glutamine amidotransferase" evidence="10">
    <location>
        <begin position="314"/>
        <end position="508"/>
    </location>
</feature>
<dbReference type="InterPro" id="IPR006221">
    <property type="entry name" value="TrpG/PapA_dom"/>
</dbReference>
<dbReference type="OrthoDB" id="64220at2759"/>
<evidence type="ECO:0000256" key="5">
    <source>
        <dbReference type="ARBA" id="ARBA00022822"/>
    </source>
</evidence>
<evidence type="ECO:0000259" key="10">
    <source>
        <dbReference type="Pfam" id="PF00117"/>
    </source>
</evidence>
<dbReference type="PANTHER" id="PTHR43418">
    <property type="entry name" value="MULTIFUNCTIONAL TRYPTOPHAN BIOSYNTHESIS PROTEIN-RELATED"/>
    <property type="match status" value="1"/>
</dbReference>
<dbReference type="PANTHER" id="PTHR43418:SF4">
    <property type="entry name" value="MULTIFUNCTIONAL TRYPTOPHAN BIOSYNTHESIS PROTEIN"/>
    <property type="match status" value="1"/>
</dbReference>
<keyword evidence="7" id="KW-0315">Glutamine amidotransferase</keyword>
<dbReference type="InterPro" id="IPR017926">
    <property type="entry name" value="GATASE"/>
</dbReference>
<evidence type="ECO:0000256" key="4">
    <source>
        <dbReference type="ARBA" id="ARBA00012266"/>
    </source>
</evidence>
<dbReference type="InterPro" id="IPR029062">
    <property type="entry name" value="Class_I_gatase-like"/>
</dbReference>
<dbReference type="InterPro" id="IPR050472">
    <property type="entry name" value="Anth_synth/Amidotransfase"/>
</dbReference>
<evidence type="ECO:0000256" key="1">
    <source>
        <dbReference type="ARBA" id="ARBA00001000"/>
    </source>
</evidence>
<keyword evidence="5" id="KW-0822">Tryptophan biosynthesis</keyword>
<dbReference type="PRINTS" id="PR00095">
    <property type="entry name" value="ANTSNTHASEI"/>
</dbReference>
<keyword evidence="6" id="KW-0289">Folate biosynthesis</keyword>
<dbReference type="PROSITE" id="PS51273">
    <property type="entry name" value="GATASE_TYPE_1"/>
    <property type="match status" value="3"/>
</dbReference>
<sequence>MRTLLIDNYDSYTNNFITLWCEALKTLYSEALTEAMPYLGKDKNELVKKIDFLFTLDFMREHLIIIRNNQYSWDYIQTKILPHIDNVIISPGPGSPDNRKDFGVCSDIIKHCNRPVLGICLGHQGIAYRFGAKIIKAKFPIHGQKSKLEILEQKSQFSNTDQNKDAFCKKTLLFQNIPQNVSVVRYHSLVVDIDDFPDELIVVAKSASPVEVLSNNGQRVSVLDEQIMALRHKHLPLYGVQFHPEKWRQSIGGNNYDSYTNNFITLWCEALKILYSEALTEAMPYLGKDKNELVKKIDFLFTLDFMREHLIIIRNNQYSWDYIQTKILPHIDNVIISPGPGSPDNRKDFGVCSDIIKHCNRPVLGICLGHQGIAYRFRAKIIKAKFPIHGQKSKLEILEQESQFSNTDQNKDAFCKKTLLFQNIPQNVSVVRYHSLVVDIDDFPDELIVVAKSASPVEVLSNNGQRVSVLDEQIMALRHKHLPLYGVQFHPESVGSEFGQNLLSNFFKITIEWNNMQKTKTEYLSESSKKNILIEFIESIFKTPSVSLSEYSLLFYNLIKNDKSFKELSPITIFEKKISVKQLFKNFISTKESDFSYDFSHSLLTSKIFKCLFSSDMAPFIFDCSKESSSYSNTSIMGSLINPKKIISKMLSSQNLNNIKDQNRNISFFDWAQTELIEPDFGVCSDIIKHCNRPVLGICLGHQGIAYRFRAKIIKAKFPIHGQKSKLEILEQKSQFSNTDQNKDAFCKKTLLFQNIPQNVSVVRYHSLVVDIDDFPDELIVVAKSASPVEVLSNNGQRVSVLDEQIMALRHKHLPLYGVQFHPESVGSEFGQNLLSNFFKITIEWNNMQKTKTEYLSESNKKNILIEFIENIFKTPSVSLSEYSLLFYNLIKNDKSFKELSPITIFEKKISVKQLFKNFISTKESDFSYDFSHSLLTSKIFECLFSSDMAPFIFDCSKESSSYSNTSIMGSLINPKKIISKMLSSQNLNNIKDQNRNISFFDWAQTELIEPVCQDTVYFDFDTDQVLSYNNTCDRPMFRAGWVGYIGYDMHSETKTVIQPFSDTASNKLENKINDSILTLSTQTVVIHQNIKDSDNLIKNSSDNDDSIFIYLYAIFQNGKNQKPNANSTFDSSDLNFSISNYEFNDKISSTDWIKSVTEAIIKTLDSYFEEIYNEVIRKDYHVSKKQSIIASERHLAKNSSREIKIIPRIPKELYLEKIRESQNLITIGESYELCLTNKFKIETEKLEGYAAQKKYLLKLYFKYLRVLNPTPMSAFFLYPKSPYLTINNSAASSNQTIDVNVYQVNVEKSAILELDLGILSCSPERFLKVEYNNSQKWVAQMKPIKGTVERIPHGSPVCAQCKSNLDVDLELKIDKKSSVFCKKCSCKDCCQMIDIINKDMSEGLKNDIKEQAENLMIVDLVRHDLAAVSLNNLVDRINPIALKVNALETFETVFQLVSTIEAQLYSDSNQIPNLMQVIGHVFPPGSMTGAPKIRSVELLKDKLENNATEGRGLYSGCIGYISAYQGQMDWSVVIRTLVAKGMGNSVTPELSIDAGGAITILSDPMSEWSEVLTKLNSILYG</sequence>
<dbReference type="GO" id="GO:0046656">
    <property type="term" value="P:folic acid biosynthetic process"/>
    <property type="evidence" value="ECO:0007669"/>
    <property type="project" value="UniProtKB-KW"/>
</dbReference>
<comment type="catalytic activity">
    <reaction evidence="1">
        <text>chorismate + L-glutamine = 4-amino-4-deoxychorismate + L-glutamate</text>
        <dbReference type="Rhea" id="RHEA:11672"/>
        <dbReference type="ChEBI" id="CHEBI:29748"/>
        <dbReference type="ChEBI" id="CHEBI:29985"/>
        <dbReference type="ChEBI" id="CHEBI:58359"/>
        <dbReference type="ChEBI" id="CHEBI:58406"/>
        <dbReference type="EC" id="2.6.1.85"/>
    </reaction>
</comment>
<feature type="domain" description="Chorismate-utilising enzyme C-terminal" evidence="11">
    <location>
        <begin position="1212"/>
        <end position="1575"/>
    </location>
</feature>
<dbReference type="SUPFAM" id="SSF52317">
    <property type="entry name" value="Class I glutamine amidotransferase-like"/>
    <property type="match status" value="3"/>
</dbReference>
<evidence type="ECO:0000256" key="2">
    <source>
        <dbReference type="ARBA" id="ARBA00004873"/>
    </source>
</evidence>
<dbReference type="PRINTS" id="PR00099">
    <property type="entry name" value="CPSGATASE"/>
</dbReference>
<dbReference type="Pfam" id="PF00425">
    <property type="entry name" value="Chorismate_bind"/>
    <property type="match status" value="1"/>
</dbReference>
<feature type="domain" description="Glutamine amidotransferase" evidence="10">
    <location>
        <begin position="67"/>
        <end position="247"/>
    </location>
</feature>
<comment type="pathway">
    <text evidence="3">Cofactor biosynthesis; tetrahydrofolate biosynthesis; 4-aminobenzoate from chorismate: step 1/2.</text>
</comment>